<evidence type="ECO:0000313" key="3">
    <source>
        <dbReference type="Proteomes" id="UP001432995"/>
    </source>
</evidence>
<dbReference type="Proteomes" id="UP001432995">
    <property type="component" value="Unassembled WGS sequence"/>
</dbReference>
<reference evidence="2" key="1">
    <citation type="submission" date="2024-06" db="EMBL/GenBank/DDBJ databases">
        <authorList>
            <person name="Campbell A.G."/>
        </authorList>
    </citation>
    <scope>NUCLEOTIDE SEQUENCE</scope>
    <source>
        <strain evidence="2">EM17</strain>
    </source>
</reference>
<gene>
    <name evidence="2" type="ORF">ABS770_15295</name>
</gene>
<protein>
    <submittedName>
        <fullName evidence="2">Helix-turn-helix domain-containing protein</fullName>
    </submittedName>
</protein>
<dbReference type="Pfam" id="PF12728">
    <property type="entry name" value="HTH_17"/>
    <property type="match status" value="1"/>
</dbReference>
<accession>A0ABV1R499</accession>
<dbReference type="InterPro" id="IPR041657">
    <property type="entry name" value="HTH_17"/>
</dbReference>
<name>A0ABV1R499_9HYPH</name>
<organism evidence="2 3">
    <name type="scientific">Methylobacterium brachiatum</name>
    <dbReference type="NCBI Taxonomy" id="269660"/>
    <lineage>
        <taxon>Bacteria</taxon>
        <taxon>Pseudomonadati</taxon>
        <taxon>Pseudomonadota</taxon>
        <taxon>Alphaproteobacteria</taxon>
        <taxon>Hyphomicrobiales</taxon>
        <taxon>Methylobacteriaceae</taxon>
        <taxon>Methylobacterium</taxon>
    </lineage>
</organism>
<proteinExistence type="predicted"/>
<sequence>MTEGTAWAPYIPQPYSVVLSFRSACEAANLSVSTMRRLIKAGRGPRILQLSERRLGIRRSDLEMWLAGR</sequence>
<keyword evidence="3" id="KW-1185">Reference proteome</keyword>
<dbReference type="RefSeq" id="WP_350378878.1">
    <property type="nucleotide sequence ID" value="NZ_JBELQD010000015.1"/>
</dbReference>
<evidence type="ECO:0000313" key="2">
    <source>
        <dbReference type="EMBL" id="MER2289633.1"/>
    </source>
</evidence>
<comment type="caution">
    <text evidence="2">The sequence shown here is derived from an EMBL/GenBank/DDBJ whole genome shotgun (WGS) entry which is preliminary data.</text>
</comment>
<dbReference type="EMBL" id="JBELQD010000015">
    <property type="protein sequence ID" value="MER2289633.1"/>
    <property type="molecule type" value="Genomic_DNA"/>
</dbReference>
<feature type="domain" description="Helix-turn-helix" evidence="1">
    <location>
        <begin position="19"/>
        <end position="69"/>
    </location>
</feature>
<evidence type="ECO:0000259" key="1">
    <source>
        <dbReference type="Pfam" id="PF12728"/>
    </source>
</evidence>